<accession>A0A8J7RAI2</accession>
<reference evidence="1 2" key="1">
    <citation type="submission" date="2021-03" db="EMBL/GenBank/DDBJ databases">
        <title>Genomic Encyclopedia of Type Strains, Phase IV (KMG-IV): sequencing the most valuable type-strain genomes for metagenomic binning, comparative biology and taxonomic classification.</title>
        <authorList>
            <person name="Goeker M."/>
        </authorList>
    </citation>
    <scope>NUCLEOTIDE SEQUENCE [LARGE SCALE GENOMIC DNA]</scope>
    <source>
        <strain evidence="1 2">DSM 12287</strain>
    </source>
</reference>
<dbReference type="RefSeq" id="WP_210114037.1">
    <property type="nucleotide sequence ID" value="NZ_BAAADX010000017.1"/>
</dbReference>
<dbReference type="Proteomes" id="UP000770586">
    <property type="component" value="Unassembled WGS sequence"/>
</dbReference>
<name>A0A8J7RAI2_9EURY</name>
<dbReference type="AlphaFoldDB" id="A0A8J7RAI2"/>
<gene>
    <name evidence="1" type="ORF">J2744_003067</name>
</gene>
<protein>
    <submittedName>
        <fullName evidence="1">Uncharacterized protein</fullName>
    </submittedName>
</protein>
<dbReference type="EMBL" id="JAGGKE010000022">
    <property type="protein sequence ID" value="MBP1903362.1"/>
    <property type="molecule type" value="Genomic_DNA"/>
</dbReference>
<organism evidence="1 2">
    <name type="scientific">Halorubrum trapanicum</name>
    <dbReference type="NCBI Taxonomy" id="29284"/>
    <lineage>
        <taxon>Archaea</taxon>
        <taxon>Methanobacteriati</taxon>
        <taxon>Methanobacteriota</taxon>
        <taxon>Stenosarchaea group</taxon>
        <taxon>Halobacteria</taxon>
        <taxon>Halobacteriales</taxon>
        <taxon>Haloferacaceae</taxon>
        <taxon>Halorubrum</taxon>
    </lineage>
</organism>
<sequence>MSRGREPPVERGEFAADVEAVVESDTDTLVGAVSRGEIAAPELEALCREGDAETVGIDEGVLEVVRIVTPLLDQHGERSDDTAP</sequence>
<keyword evidence="2" id="KW-1185">Reference proteome</keyword>
<evidence type="ECO:0000313" key="2">
    <source>
        <dbReference type="Proteomes" id="UP000770586"/>
    </source>
</evidence>
<comment type="caution">
    <text evidence="1">The sequence shown here is derived from an EMBL/GenBank/DDBJ whole genome shotgun (WGS) entry which is preliminary data.</text>
</comment>
<proteinExistence type="predicted"/>
<dbReference type="OrthoDB" id="375587at2157"/>
<evidence type="ECO:0000313" key="1">
    <source>
        <dbReference type="EMBL" id="MBP1903362.1"/>
    </source>
</evidence>